<dbReference type="EMBL" id="CP017708">
    <property type="protein sequence ID" value="AOY79373.1"/>
    <property type="molecule type" value="Genomic_DNA"/>
</dbReference>
<dbReference type="Proteomes" id="UP000176944">
    <property type="component" value="Chromosome"/>
</dbReference>
<dbReference type="SUPFAM" id="SSF53756">
    <property type="entry name" value="UDP-Glycosyltransferase/glycogen phosphorylase"/>
    <property type="match status" value="1"/>
</dbReference>
<evidence type="ECO:0000313" key="3">
    <source>
        <dbReference type="EMBL" id="AOY79373.1"/>
    </source>
</evidence>
<gene>
    <name evidence="3" type="ORF">BJP36_05010</name>
</gene>
<proteinExistence type="predicted"/>
<dbReference type="InterPro" id="IPR001296">
    <property type="entry name" value="Glyco_trans_1"/>
</dbReference>
<dbReference type="InterPro" id="IPR028098">
    <property type="entry name" value="Glyco_trans_4-like_N"/>
</dbReference>
<name>A0A1D9FVN7_MOOP1</name>
<dbReference type="Pfam" id="PF13439">
    <property type="entry name" value="Glyco_transf_4"/>
    <property type="match status" value="1"/>
</dbReference>
<dbReference type="AlphaFoldDB" id="A0A1D9FVN7"/>
<organism evidence="3 4">
    <name type="scientific">Moorena producens (strain JHB)</name>
    <dbReference type="NCBI Taxonomy" id="1454205"/>
    <lineage>
        <taxon>Bacteria</taxon>
        <taxon>Bacillati</taxon>
        <taxon>Cyanobacteriota</taxon>
        <taxon>Cyanophyceae</taxon>
        <taxon>Coleofasciculales</taxon>
        <taxon>Coleofasciculaceae</taxon>
        <taxon>Moorena</taxon>
    </lineage>
</organism>
<sequence>MSTQTIAIFLASLRGGGAERNMLRLANGLAEQGLKVDLVLAQKDGAYFSEISPQVNLVHLEAKRVLLSLPKLVGYLKQQKPAYLICAMDYVNLVGLWGKFIAGLPTRIIVTVRNTLYSEGNQSPWKNPLIHGLIHHCYPWADSIVAVSGGVADNLATTVNLPRKHIKVIYNPVVTPNLLLKAQATIDHPWFSPREPPVILGVGRLTKQKDFPTLIKAFAIAQQNCSARLMILGEGEERPKLEALVKELGLEDQVSLPGFVNNPFAYMAQAALFVLSSNREGLPTVLIEAMAVGTPVVATNCKSGPEEILAGGKYGNLVPVGDVEGLAQAMVATLNNPIAPEVLQSRAKEEFSQEKSTTEYLKILNLSTDNE</sequence>
<feature type="domain" description="Glycosyl transferase family 1" evidence="1">
    <location>
        <begin position="190"/>
        <end position="349"/>
    </location>
</feature>
<evidence type="ECO:0000259" key="1">
    <source>
        <dbReference type="Pfam" id="PF00534"/>
    </source>
</evidence>
<dbReference type="Gene3D" id="3.40.50.2000">
    <property type="entry name" value="Glycogen Phosphorylase B"/>
    <property type="match status" value="2"/>
</dbReference>
<dbReference type="PANTHER" id="PTHR12526:SF630">
    <property type="entry name" value="GLYCOSYLTRANSFERASE"/>
    <property type="match status" value="1"/>
</dbReference>
<protein>
    <submittedName>
        <fullName evidence="3">Glycosyltransferase</fullName>
    </submittedName>
</protein>
<accession>A0A1D9FVN7</accession>
<dbReference type="PANTHER" id="PTHR12526">
    <property type="entry name" value="GLYCOSYLTRANSFERASE"/>
    <property type="match status" value="1"/>
</dbReference>
<dbReference type="CDD" id="cd03811">
    <property type="entry name" value="GT4_GT28_WabH-like"/>
    <property type="match status" value="1"/>
</dbReference>
<dbReference type="GO" id="GO:0016757">
    <property type="term" value="F:glycosyltransferase activity"/>
    <property type="evidence" value="ECO:0007669"/>
    <property type="project" value="InterPro"/>
</dbReference>
<evidence type="ECO:0000259" key="2">
    <source>
        <dbReference type="Pfam" id="PF13439"/>
    </source>
</evidence>
<dbReference type="Pfam" id="PF00534">
    <property type="entry name" value="Glycos_transf_1"/>
    <property type="match status" value="1"/>
</dbReference>
<feature type="domain" description="Glycosyltransferase subfamily 4-like N-terminal" evidence="2">
    <location>
        <begin position="16"/>
        <end position="173"/>
    </location>
</feature>
<reference evidence="4" key="1">
    <citation type="submission" date="2016-10" db="EMBL/GenBank/DDBJ databases">
        <title>Comparative genomics uncovers the prolific and rare metabolic potential of the cyanobacterial genus Moorea.</title>
        <authorList>
            <person name="Leao T."/>
            <person name="Castelao G."/>
            <person name="Korobeynikov A."/>
            <person name="Monroe E.A."/>
            <person name="Podell S."/>
            <person name="Glukhov E."/>
            <person name="Allen E."/>
            <person name="Gerwick W.H."/>
            <person name="Gerwick L."/>
        </authorList>
    </citation>
    <scope>NUCLEOTIDE SEQUENCE [LARGE SCALE GENOMIC DNA]</scope>
    <source>
        <strain evidence="4">JHB</strain>
    </source>
</reference>
<evidence type="ECO:0000313" key="4">
    <source>
        <dbReference type="Proteomes" id="UP000176944"/>
    </source>
</evidence>